<evidence type="ECO:0000313" key="2">
    <source>
        <dbReference type="Proteomes" id="UP000596661"/>
    </source>
</evidence>
<protein>
    <submittedName>
        <fullName evidence="1">Uncharacterized protein</fullName>
    </submittedName>
</protein>
<evidence type="ECO:0000313" key="1">
    <source>
        <dbReference type="EnsemblPlants" id="cds.evm.model.03.539"/>
    </source>
</evidence>
<dbReference type="Gramene" id="evm.model.03.539">
    <property type="protein sequence ID" value="cds.evm.model.03.539"/>
    <property type="gene ID" value="evm.TU.03.539"/>
</dbReference>
<name>A0A803P9F2_CANSA</name>
<dbReference type="Proteomes" id="UP000596661">
    <property type="component" value="Chromosome 3"/>
</dbReference>
<dbReference type="EMBL" id="UZAU01000261">
    <property type="status" value="NOT_ANNOTATED_CDS"/>
    <property type="molecule type" value="Genomic_DNA"/>
</dbReference>
<keyword evidence="2" id="KW-1185">Reference proteome</keyword>
<proteinExistence type="predicted"/>
<reference evidence="1" key="2">
    <citation type="submission" date="2021-03" db="UniProtKB">
        <authorList>
            <consortium name="EnsemblPlants"/>
        </authorList>
    </citation>
    <scope>IDENTIFICATION</scope>
</reference>
<dbReference type="AlphaFoldDB" id="A0A803P9F2"/>
<organism evidence="1 2">
    <name type="scientific">Cannabis sativa</name>
    <name type="common">Hemp</name>
    <name type="synonym">Marijuana</name>
    <dbReference type="NCBI Taxonomy" id="3483"/>
    <lineage>
        <taxon>Eukaryota</taxon>
        <taxon>Viridiplantae</taxon>
        <taxon>Streptophyta</taxon>
        <taxon>Embryophyta</taxon>
        <taxon>Tracheophyta</taxon>
        <taxon>Spermatophyta</taxon>
        <taxon>Magnoliopsida</taxon>
        <taxon>eudicotyledons</taxon>
        <taxon>Gunneridae</taxon>
        <taxon>Pentapetalae</taxon>
        <taxon>rosids</taxon>
        <taxon>fabids</taxon>
        <taxon>Rosales</taxon>
        <taxon>Cannabaceae</taxon>
        <taxon>Cannabis</taxon>
    </lineage>
</organism>
<reference evidence="1" key="1">
    <citation type="submission" date="2018-11" db="EMBL/GenBank/DDBJ databases">
        <authorList>
            <person name="Grassa J C."/>
        </authorList>
    </citation>
    <scope>NUCLEOTIDE SEQUENCE [LARGE SCALE GENOMIC DNA]</scope>
</reference>
<sequence length="155" mass="17283">MPQLLEALGTILEEEPVDEKNLPVDAKGNRRRGIPSSIQESASVNVDGFSAWSWSHISSGAPPPFENLLRESNCEDWDCTLPADFFIVQTFSQVDAISSVELLTRRSKEIAQKKGQYRAFSEEQLKVEGLVTTELLRRSGLITRFQSIDTVSLQG</sequence>
<dbReference type="EnsemblPlants" id="evm.model.03.539">
    <property type="protein sequence ID" value="cds.evm.model.03.539"/>
    <property type="gene ID" value="evm.TU.03.539"/>
</dbReference>
<accession>A0A803P9F2</accession>